<gene>
    <name evidence="1" type="ORF">SEA_MILDRED21_58</name>
</gene>
<keyword evidence="2" id="KW-1185">Reference proteome</keyword>
<sequence length="133" mass="15548">MPMTFVKPRLMRWNGNAITDHNRGELSMDVERIEKKQRMVNGTMRKYIVADKRTFSVQWQNLPHSSSYTVDGFWGARQMEDFYDATPGAFTLELTYGDGTVETFQVMFSDFNMNLSKRGHFDFHEVSISMEQV</sequence>
<evidence type="ECO:0000313" key="2">
    <source>
        <dbReference type="Proteomes" id="UP000223009"/>
    </source>
</evidence>
<dbReference type="EMBL" id="MF155946">
    <property type="protein sequence ID" value="ASR75465.1"/>
    <property type="molecule type" value="Genomic_DNA"/>
</dbReference>
<accession>A0A222YU07</accession>
<dbReference type="Proteomes" id="UP000223009">
    <property type="component" value="Segment"/>
</dbReference>
<dbReference type="OrthoDB" id="13486at10239"/>
<evidence type="ECO:0000313" key="1">
    <source>
        <dbReference type="EMBL" id="ASR75465.1"/>
    </source>
</evidence>
<protein>
    <submittedName>
        <fullName evidence="1">Uncharacterized protein</fullName>
    </submittedName>
</protein>
<reference evidence="1 2" key="1">
    <citation type="submission" date="2017-05" db="EMBL/GenBank/DDBJ databases">
        <authorList>
            <person name="Chapman J."/>
            <person name="Chang C."/>
            <person name="Suresh T."/>
            <person name="Shishido T.C."/>
            <person name="Bindert I."/>
            <person name="Shaffer C.D."/>
            <person name="Weston-Hafer K.A."/>
            <person name="Russell D.A."/>
            <person name="Pope W.H."/>
            <person name="Jacobs-Sera D."/>
            <person name="Hendrix R.W."/>
            <person name="Hatfull G.F."/>
        </authorList>
    </citation>
    <scope>NUCLEOTIDE SEQUENCE [LARGE SCALE GENOMIC DNA]</scope>
</reference>
<proteinExistence type="predicted"/>
<organism evidence="1 2">
    <name type="scientific">Streptomyces phage Mildred21</name>
    <dbReference type="NCBI Taxonomy" id="2023959"/>
    <lineage>
        <taxon>Viruses</taxon>
        <taxon>Duplodnaviria</taxon>
        <taxon>Heunggongvirae</taxon>
        <taxon>Uroviricota</taxon>
        <taxon>Caudoviricetes</taxon>
        <taxon>Stanwilliamsviridae</taxon>
        <taxon>Boydwoodruffvirinae</taxon>
        <taxon>Samistivirus</taxon>
        <taxon>Samistivirus mildred21</taxon>
    </lineage>
</organism>
<name>A0A222YU07_9CAUD</name>